<organism evidence="2">
    <name type="scientific">Tanacetum cinerariifolium</name>
    <name type="common">Dalmatian daisy</name>
    <name type="synonym">Chrysanthemum cinerariifolium</name>
    <dbReference type="NCBI Taxonomy" id="118510"/>
    <lineage>
        <taxon>Eukaryota</taxon>
        <taxon>Viridiplantae</taxon>
        <taxon>Streptophyta</taxon>
        <taxon>Embryophyta</taxon>
        <taxon>Tracheophyta</taxon>
        <taxon>Spermatophyta</taxon>
        <taxon>Magnoliopsida</taxon>
        <taxon>eudicotyledons</taxon>
        <taxon>Gunneridae</taxon>
        <taxon>Pentapetalae</taxon>
        <taxon>asterids</taxon>
        <taxon>campanulids</taxon>
        <taxon>Asterales</taxon>
        <taxon>Asteraceae</taxon>
        <taxon>Asteroideae</taxon>
        <taxon>Anthemideae</taxon>
        <taxon>Anthemidinae</taxon>
        <taxon>Tanacetum</taxon>
    </lineage>
</organism>
<feature type="region of interest" description="Disordered" evidence="1">
    <location>
        <begin position="112"/>
        <end position="143"/>
    </location>
</feature>
<sequence length="143" mass="16336">MGNDGYLRRYPGHGKGAGFLWKRVGKVMGISWSSGGVVRSGEKGCYRIHQVLKLIDDPLHETKDFFIRLDQPIQLVVAQNNVHEEVAEEVIEMANNQAEALSSVKEVTDECLDDEQVEEKRPSKRIRVTQEEMIKDEKRKKGR</sequence>
<comment type="caution">
    <text evidence="2">The sequence shown here is derived from an EMBL/GenBank/DDBJ whole genome shotgun (WGS) entry which is preliminary data.</text>
</comment>
<evidence type="ECO:0000313" key="2">
    <source>
        <dbReference type="EMBL" id="GEU92622.1"/>
    </source>
</evidence>
<protein>
    <submittedName>
        <fullName evidence="2">Uncharacterized protein</fullName>
    </submittedName>
</protein>
<evidence type="ECO:0000256" key="1">
    <source>
        <dbReference type="SAM" id="MobiDB-lite"/>
    </source>
</evidence>
<name>A0A6L2P5Q2_TANCI</name>
<reference evidence="2" key="1">
    <citation type="journal article" date="2019" name="Sci. Rep.">
        <title>Draft genome of Tanacetum cinerariifolium, the natural source of mosquito coil.</title>
        <authorList>
            <person name="Yamashiro T."/>
            <person name="Shiraishi A."/>
            <person name="Satake H."/>
            <person name="Nakayama K."/>
        </authorList>
    </citation>
    <scope>NUCLEOTIDE SEQUENCE</scope>
</reference>
<accession>A0A6L2P5Q2</accession>
<dbReference type="EMBL" id="BKCJ010010673">
    <property type="protein sequence ID" value="GEU92622.1"/>
    <property type="molecule type" value="Genomic_DNA"/>
</dbReference>
<proteinExistence type="predicted"/>
<dbReference type="AlphaFoldDB" id="A0A6L2P5Q2"/>
<gene>
    <name evidence="2" type="ORF">Tci_064600</name>
</gene>
<feature type="compositionally biased region" description="Basic and acidic residues" evidence="1">
    <location>
        <begin position="128"/>
        <end position="143"/>
    </location>
</feature>